<feature type="region of interest" description="Disordered" evidence="1">
    <location>
        <begin position="248"/>
        <end position="282"/>
    </location>
</feature>
<dbReference type="AlphaFoldDB" id="A0A4R9G9M8"/>
<evidence type="ECO:0000313" key="2">
    <source>
        <dbReference type="EMBL" id="TGK07597.1"/>
    </source>
</evidence>
<evidence type="ECO:0000313" key="3">
    <source>
        <dbReference type="Proteomes" id="UP000297453"/>
    </source>
</evidence>
<dbReference type="EMBL" id="RQEP01000005">
    <property type="protein sequence ID" value="TGK07597.1"/>
    <property type="molecule type" value="Genomic_DNA"/>
</dbReference>
<organism evidence="2 3">
    <name type="scientific">Leptospira semungkisensis</name>
    <dbReference type="NCBI Taxonomy" id="2484985"/>
    <lineage>
        <taxon>Bacteria</taxon>
        <taxon>Pseudomonadati</taxon>
        <taxon>Spirochaetota</taxon>
        <taxon>Spirochaetia</taxon>
        <taxon>Leptospirales</taxon>
        <taxon>Leptospiraceae</taxon>
        <taxon>Leptospira</taxon>
    </lineage>
</organism>
<reference evidence="2" key="1">
    <citation type="journal article" date="2019" name="PLoS Negl. Trop. Dis.">
        <title>Revisiting the worldwide diversity of Leptospira species in the environment.</title>
        <authorList>
            <person name="Vincent A.T."/>
            <person name="Schiettekatte O."/>
            <person name="Bourhy P."/>
            <person name="Veyrier F.J."/>
            <person name="Picardeau M."/>
        </authorList>
    </citation>
    <scope>NUCLEOTIDE SEQUENCE [LARGE SCALE GENOMIC DNA]</scope>
    <source>
        <strain evidence="2">SSS9</strain>
    </source>
</reference>
<dbReference type="OrthoDB" id="332740at2"/>
<dbReference type="RefSeq" id="WP_135585608.1">
    <property type="nucleotide sequence ID" value="NZ_RQEP01000005.1"/>
</dbReference>
<sequence length="298" mass="33911">MKLLCIVLPLLLFSCSQIRWRPASLAVERGWSESGKNIVQTEVLYEEKDSWNPLTGTTIKKNYRTKFRIYDLSEPQRAEGDPPIYSYEIDSWTLPGSVYFHSETNRLFWIQGSNDEYGSTNRFPAVWSPKGFHSFDPKGFLKEGQTILHFVPSPDGGTAAMILGNLDPNLEIQSPVLVLADANGQSSSLDSSYTEFILNEWNETPEYRIRWSENSSELFVRVKDTVFKAKEKAKKLEEAKEFPRCFFPPSNFGPVGISPAGSGGDSDRKRDMEPPPFKRYKDKPFVKKISQIRDCPSS</sequence>
<gene>
    <name evidence="2" type="ORF">EHO59_05720</name>
</gene>
<evidence type="ECO:0008006" key="4">
    <source>
        <dbReference type="Google" id="ProtNLM"/>
    </source>
</evidence>
<comment type="caution">
    <text evidence="2">The sequence shown here is derived from an EMBL/GenBank/DDBJ whole genome shotgun (WGS) entry which is preliminary data.</text>
</comment>
<keyword evidence="3" id="KW-1185">Reference proteome</keyword>
<proteinExistence type="predicted"/>
<dbReference type="PROSITE" id="PS51257">
    <property type="entry name" value="PROKAR_LIPOPROTEIN"/>
    <property type="match status" value="1"/>
</dbReference>
<name>A0A4R9G9M8_9LEPT</name>
<dbReference type="Proteomes" id="UP000297453">
    <property type="component" value="Unassembled WGS sequence"/>
</dbReference>
<protein>
    <recommendedName>
        <fullName evidence="4">Lipoprotein</fullName>
    </recommendedName>
</protein>
<accession>A0A4R9G9M8</accession>
<evidence type="ECO:0000256" key="1">
    <source>
        <dbReference type="SAM" id="MobiDB-lite"/>
    </source>
</evidence>